<dbReference type="Proteomes" id="UP001341840">
    <property type="component" value="Unassembled WGS sequence"/>
</dbReference>
<evidence type="ECO:0000313" key="2">
    <source>
        <dbReference type="EMBL" id="MED6144140.1"/>
    </source>
</evidence>
<sequence length="156" mass="18113">MEQMLMQSLDMIKSVEFDLEKNNRVLHAVVLNHTRLGKEKFHSVHSCSYIRKKSWSLFFFSFKQWVENPVLSRTLPWISLKTVRPDVNTNTFVKIWLGTDQTTKLRKCHSLVTIKGGPTPNSSHFSLHSPQNVRENQPRVDSKSARINSHAVHVDF</sequence>
<feature type="region of interest" description="Disordered" evidence="1">
    <location>
        <begin position="117"/>
        <end position="141"/>
    </location>
</feature>
<feature type="compositionally biased region" description="Polar residues" evidence="1">
    <location>
        <begin position="119"/>
        <end position="135"/>
    </location>
</feature>
<name>A0ABU6T734_9FABA</name>
<dbReference type="EMBL" id="JASCZI010090653">
    <property type="protein sequence ID" value="MED6144140.1"/>
    <property type="molecule type" value="Genomic_DNA"/>
</dbReference>
<proteinExistence type="predicted"/>
<gene>
    <name evidence="2" type="ORF">PIB30_012793</name>
</gene>
<keyword evidence="3" id="KW-1185">Reference proteome</keyword>
<evidence type="ECO:0000313" key="3">
    <source>
        <dbReference type="Proteomes" id="UP001341840"/>
    </source>
</evidence>
<protein>
    <submittedName>
        <fullName evidence="2">Uncharacterized protein</fullName>
    </submittedName>
</protein>
<accession>A0ABU6T734</accession>
<evidence type="ECO:0000256" key="1">
    <source>
        <dbReference type="SAM" id="MobiDB-lite"/>
    </source>
</evidence>
<organism evidence="2 3">
    <name type="scientific">Stylosanthes scabra</name>
    <dbReference type="NCBI Taxonomy" id="79078"/>
    <lineage>
        <taxon>Eukaryota</taxon>
        <taxon>Viridiplantae</taxon>
        <taxon>Streptophyta</taxon>
        <taxon>Embryophyta</taxon>
        <taxon>Tracheophyta</taxon>
        <taxon>Spermatophyta</taxon>
        <taxon>Magnoliopsida</taxon>
        <taxon>eudicotyledons</taxon>
        <taxon>Gunneridae</taxon>
        <taxon>Pentapetalae</taxon>
        <taxon>rosids</taxon>
        <taxon>fabids</taxon>
        <taxon>Fabales</taxon>
        <taxon>Fabaceae</taxon>
        <taxon>Papilionoideae</taxon>
        <taxon>50 kb inversion clade</taxon>
        <taxon>dalbergioids sensu lato</taxon>
        <taxon>Dalbergieae</taxon>
        <taxon>Pterocarpus clade</taxon>
        <taxon>Stylosanthes</taxon>
    </lineage>
</organism>
<reference evidence="2 3" key="1">
    <citation type="journal article" date="2023" name="Plants (Basel)">
        <title>Bridging the Gap: Combining Genomics and Transcriptomics Approaches to Understand Stylosanthes scabra, an Orphan Legume from the Brazilian Caatinga.</title>
        <authorList>
            <person name="Ferreira-Neto J.R.C."/>
            <person name="da Silva M.D."/>
            <person name="Binneck E."/>
            <person name="de Melo N.F."/>
            <person name="da Silva R.H."/>
            <person name="de Melo A.L.T.M."/>
            <person name="Pandolfi V."/>
            <person name="Bustamante F.O."/>
            <person name="Brasileiro-Vidal A.C."/>
            <person name="Benko-Iseppon A.M."/>
        </authorList>
    </citation>
    <scope>NUCLEOTIDE SEQUENCE [LARGE SCALE GENOMIC DNA]</scope>
    <source>
        <tissue evidence="2">Leaves</tissue>
    </source>
</reference>
<comment type="caution">
    <text evidence="2">The sequence shown here is derived from an EMBL/GenBank/DDBJ whole genome shotgun (WGS) entry which is preliminary data.</text>
</comment>